<feature type="domain" description="Peptidase C14 caspase" evidence="3">
    <location>
        <begin position="80"/>
        <end position="131"/>
    </location>
</feature>
<dbReference type="Gene3D" id="3.40.50.12660">
    <property type="match status" value="1"/>
</dbReference>
<dbReference type="InterPro" id="IPR011600">
    <property type="entry name" value="Pept_C14_caspase"/>
</dbReference>
<organism evidence="4 5">
    <name type="scientific">Triticum turgidum subsp. durum</name>
    <name type="common">Durum wheat</name>
    <name type="synonym">Triticum durum</name>
    <dbReference type="NCBI Taxonomy" id="4567"/>
    <lineage>
        <taxon>Eukaryota</taxon>
        <taxon>Viridiplantae</taxon>
        <taxon>Streptophyta</taxon>
        <taxon>Embryophyta</taxon>
        <taxon>Tracheophyta</taxon>
        <taxon>Spermatophyta</taxon>
        <taxon>Magnoliopsida</taxon>
        <taxon>Liliopsida</taxon>
        <taxon>Poales</taxon>
        <taxon>Poaceae</taxon>
        <taxon>BOP clade</taxon>
        <taxon>Pooideae</taxon>
        <taxon>Triticodae</taxon>
        <taxon>Triticeae</taxon>
        <taxon>Triticinae</taxon>
        <taxon>Triticum</taxon>
    </lineage>
</organism>
<name>A0A9R1S7E0_TRITD</name>
<dbReference type="GO" id="GO:0006508">
    <property type="term" value="P:proteolysis"/>
    <property type="evidence" value="ECO:0007669"/>
    <property type="project" value="InterPro"/>
</dbReference>
<dbReference type="Pfam" id="PF00656">
    <property type="entry name" value="Peptidase_C14"/>
    <property type="match status" value="1"/>
</dbReference>
<reference evidence="4 5" key="1">
    <citation type="submission" date="2017-09" db="EMBL/GenBank/DDBJ databases">
        <authorList>
            <consortium name="International Durum Wheat Genome Sequencing Consortium (IDWGSC)"/>
            <person name="Milanesi L."/>
        </authorList>
    </citation>
    <scope>NUCLEOTIDE SEQUENCE [LARGE SCALE GENOMIC DNA]</scope>
    <source>
        <strain evidence="5">cv. Svevo</strain>
    </source>
</reference>
<dbReference type="Proteomes" id="UP000324705">
    <property type="component" value="Chromosome 3B"/>
</dbReference>
<sequence>MNMNYGSMGPGAMVRCRQCSSSITAMPGARAVQCMQCSCVTRVSGRGRQQHGYGQGYGNGGGMLMPPMRPTPAFGGGRGKKRAVLIGIKYTNRRSCELRGPINDVKCMRYLLTERFGFPNDCVLILTRRGTRAGSRLRTTSAWRCTGWCRGAATATPWYSSSPAWARRSPTTTATSWTAWTRPSAPWTRSSRAPSWTTRSTRPSSARWCTASSSTPSSTPATAPPSSTSPTNAPCPSSQALEVEGRAPYDRRLQGHQRRPGRAHQWQQQRKEQHELPEPYATIGAMTHSFIRAVECEPRTTYGRLLTSMRAIMRDSGGNCNLQGPIGGSIRKVANFSGVEEPQLSSAYKFDIEREPFCM</sequence>
<evidence type="ECO:0000313" key="5">
    <source>
        <dbReference type="Proteomes" id="UP000324705"/>
    </source>
</evidence>
<dbReference type="GO" id="GO:0004197">
    <property type="term" value="F:cysteine-type endopeptidase activity"/>
    <property type="evidence" value="ECO:0007669"/>
    <property type="project" value="InterPro"/>
</dbReference>
<dbReference type="AlphaFoldDB" id="A0A9R1S7E0"/>
<feature type="compositionally biased region" description="Basic and acidic residues" evidence="2">
    <location>
        <begin position="243"/>
        <end position="253"/>
    </location>
</feature>
<dbReference type="EMBL" id="LT934116">
    <property type="protein sequence ID" value="VAH83889.1"/>
    <property type="molecule type" value="Genomic_DNA"/>
</dbReference>
<dbReference type="GO" id="GO:0005737">
    <property type="term" value="C:cytoplasm"/>
    <property type="evidence" value="ECO:0007669"/>
    <property type="project" value="TreeGrafter"/>
</dbReference>
<proteinExistence type="inferred from homology"/>
<feature type="region of interest" description="Disordered" evidence="2">
    <location>
        <begin position="161"/>
        <end position="275"/>
    </location>
</feature>
<feature type="compositionally biased region" description="Low complexity" evidence="2">
    <location>
        <begin position="163"/>
        <end position="238"/>
    </location>
</feature>
<evidence type="ECO:0000256" key="2">
    <source>
        <dbReference type="SAM" id="MobiDB-lite"/>
    </source>
</evidence>
<protein>
    <recommendedName>
        <fullName evidence="3">Peptidase C14 caspase domain-containing protein</fullName>
    </recommendedName>
</protein>
<evidence type="ECO:0000259" key="3">
    <source>
        <dbReference type="Pfam" id="PF00656"/>
    </source>
</evidence>
<comment type="similarity">
    <text evidence="1">Belongs to the peptidase C14B family.</text>
</comment>
<dbReference type="PANTHER" id="PTHR48104:SF24">
    <property type="entry name" value="ICE-LIKE PROTEASE P20 DOMAIN CONTAINING PROTEIN, EXPRESSED"/>
    <property type="match status" value="1"/>
</dbReference>
<keyword evidence="5" id="KW-1185">Reference proteome</keyword>
<dbReference type="InterPro" id="IPR050452">
    <property type="entry name" value="Metacaspase"/>
</dbReference>
<evidence type="ECO:0000313" key="4">
    <source>
        <dbReference type="EMBL" id="VAH83889.1"/>
    </source>
</evidence>
<evidence type="ECO:0000256" key="1">
    <source>
        <dbReference type="ARBA" id="ARBA00009005"/>
    </source>
</evidence>
<dbReference type="PANTHER" id="PTHR48104">
    <property type="entry name" value="METACASPASE-4"/>
    <property type="match status" value="1"/>
</dbReference>
<dbReference type="Gramene" id="TRITD3Bv1G240240.7">
    <property type="protein sequence ID" value="TRITD3Bv1G240240.7"/>
    <property type="gene ID" value="TRITD3Bv1G240240"/>
</dbReference>
<gene>
    <name evidence="4" type="ORF">TRITD_3Bv1G240240</name>
</gene>
<accession>A0A9R1S7E0</accession>